<keyword evidence="3" id="KW-0378">Hydrolase</keyword>
<evidence type="ECO:0000256" key="1">
    <source>
        <dbReference type="ARBA" id="ARBA00006499"/>
    </source>
</evidence>
<dbReference type="AlphaFoldDB" id="A0A9X2P9L5"/>
<keyword evidence="4" id="KW-1185">Reference proteome</keyword>
<proteinExistence type="inferred from homology"/>
<dbReference type="InterPro" id="IPR003140">
    <property type="entry name" value="PLipase/COase/thioEstase"/>
</dbReference>
<feature type="domain" description="Phospholipase/carboxylesterase/thioesterase" evidence="2">
    <location>
        <begin position="10"/>
        <end position="201"/>
    </location>
</feature>
<dbReference type="Pfam" id="PF02230">
    <property type="entry name" value="Abhydrolase_2"/>
    <property type="match status" value="1"/>
</dbReference>
<dbReference type="InterPro" id="IPR050565">
    <property type="entry name" value="LYPA1-2/EST-like"/>
</dbReference>
<evidence type="ECO:0000313" key="3">
    <source>
        <dbReference type="EMBL" id="MCR9016335.1"/>
    </source>
</evidence>
<dbReference type="InterPro" id="IPR029058">
    <property type="entry name" value="AB_hydrolase_fold"/>
</dbReference>
<reference evidence="3" key="1">
    <citation type="submission" date="2022-08" db="EMBL/GenBank/DDBJ databases">
        <authorList>
            <person name="Zhang D."/>
        </authorList>
    </citation>
    <scope>NUCLEOTIDE SEQUENCE</scope>
    <source>
        <strain evidence="3">XJ19-11</strain>
    </source>
</reference>
<dbReference type="SUPFAM" id="SSF53474">
    <property type="entry name" value="alpha/beta-Hydrolases"/>
    <property type="match status" value="1"/>
</dbReference>
<organism evidence="3 4">
    <name type="scientific">Aquiflexum gelatinilyticum</name>
    <dbReference type="NCBI Taxonomy" id="2961943"/>
    <lineage>
        <taxon>Bacteria</taxon>
        <taxon>Pseudomonadati</taxon>
        <taxon>Bacteroidota</taxon>
        <taxon>Cytophagia</taxon>
        <taxon>Cytophagales</taxon>
        <taxon>Cyclobacteriaceae</taxon>
        <taxon>Aquiflexum</taxon>
    </lineage>
</organism>
<dbReference type="EMBL" id="JANSUY010000014">
    <property type="protein sequence ID" value="MCR9016335.1"/>
    <property type="molecule type" value="Genomic_DNA"/>
</dbReference>
<comment type="similarity">
    <text evidence="1">Belongs to the AB hydrolase superfamily. AB hydrolase 2 family.</text>
</comment>
<dbReference type="RefSeq" id="WP_258424185.1">
    <property type="nucleotide sequence ID" value="NZ_JANSUY010000014.1"/>
</dbReference>
<dbReference type="GO" id="GO:0008474">
    <property type="term" value="F:palmitoyl-(protein) hydrolase activity"/>
    <property type="evidence" value="ECO:0007669"/>
    <property type="project" value="TreeGrafter"/>
</dbReference>
<dbReference type="Gene3D" id="3.40.50.1820">
    <property type="entry name" value="alpha/beta hydrolase"/>
    <property type="match status" value="1"/>
</dbReference>
<dbReference type="Proteomes" id="UP001142175">
    <property type="component" value="Unassembled WGS sequence"/>
</dbReference>
<evidence type="ECO:0000313" key="4">
    <source>
        <dbReference type="Proteomes" id="UP001142175"/>
    </source>
</evidence>
<dbReference type="GO" id="GO:0005737">
    <property type="term" value="C:cytoplasm"/>
    <property type="evidence" value="ECO:0007669"/>
    <property type="project" value="TreeGrafter"/>
</dbReference>
<dbReference type="GO" id="GO:0052689">
    <property type="term" value="F:carboxylic ester hydrolase activity"/>
    <property type="evidence" value="ECO:0007669"/>
    <property type="project" value="TreeGrafter"/>
</dbReference>
<sequence>MAEIIRSGKPLDESSKVAIMIHGRGANASSILGLKQYLNLDEFALLAPQAPGGTWYPYSFIAPDSNNEPAFSNSIEIINKVVQDLFDKGLRSDQIYFIGFSQGACLSLEYASQNAKKYGGVIAFTGGLIGEKLNPAKYKGDFLGTPVFIGSSLKDMHVPLSRIEASAELIKNLGAEVKTLFFADTQHTIRQEEIDWVNKNILK</sequence>
<comment type="caution">
    <text evidence="3">The sequence shown here is derived from an EMBL/GenBank/DDBJ whole genome shotgun (WGS) entry which is preliminary data.</text>
</comment>
<evidence type="ECO:0000259" key="2">
    <source>
        <dbReference type="Pfam" id="PF02230"/>
    </source>
</evidence>
<gene>
    <name evidence="3" type="ORF">NU887_14915</name>
</gene>
<name>A0A9X2P9L5_9BACT</name>
<dbReference type="PANTHER" id="PTHR10655:SF67">
    <property type="entry name" value="PHOSPHOLIPASE_CARBOXYLESTERASE SUPERFAMILY (AFU_ORTHOLOGUE AFUA_5G09340)"/>
    <property type="match status" value="1"/>
</dbReference>
<accession>A0A9X2P9L5</accession>
<dbReference type="PANTHER" id="PTHR10655">
    <property type="entry name" value="LYSOPHOSPHOLIPASE-RELATED"/>
    <property type="match status" value="1"/>
</dbReference>
<protein>
    <submittedName>
        <fullName evidence="3">Alpha/beta fold hydrolase</fullName>
    </submittedName>
</protein>